<dbReference type="Proteomes" id="UP001500795">
    <property type="component" value="Unassembled WGS sequence"/>
</dbReference>
<evidence type="ECO:0000313" key="2">
    <source>
        <dbReference type="EMBL" id="GAA3535789.1"/>
    </source>
</evidence>
<evidence type="ECO:0000256" key="1">
    <source>
        <dbReference type="SAM" id="Phobius"/>
    </source>
</evidence>
<sequence length="98" mass="11312">MSGEIASALSFWLLIAFANIIATSYLTVSAKFKELFYYDFSLLLTRGGVVLACYMYSITFIDFIYLYSYIGMLFNFLIIYYAINIGKRHERSTDCNDT</sequence>
<keyword evidence="1" id="KW-1133">Transmembrane helix</keyword>
<proteinExistence type="predicted"/>
<name>A0ABP6VH76_9GAMM</name>
<comment type="caution">
    <text evidence="2">The sequence shown here is derived from an EMBL/GenBank/DDBJ whole genome shotgun (WGS) entry which is preliminary data.</text>
</comment>
<evidence type="ECO:0000313" key="3">
    <source>
        <dbReference type="Proteomes" id="UP001500795"/>
    </source>
</evidence>
<feature type="transmembrane region" description="Helical" evidence="1">
    <location>
        <begin position="63"/>
        <end position="83"/>
    </location>
</feature>
<accession>A0ABP6VH76</accession>
<dbReference type="EMBL" id="BAABCX010000001">
    <property type="protein sequence ID" value="GAA3535789.1"/>
    <property type="molecule type" value="Genomic_DNA"/>
</dbReference>
<organism evidence="2 3">
    <name type="scientific">Zobellella aerophila</name>
    <dbReference type="NCBI Taxonomy" id="870480"/>
    <lineage>
        <taxon>Bacteria</taxon>
        <taxon>Pseudomonadati</taxon>
        <taxon>Pseudomonadota</taxon>
        <taxon>Gammaproteobacteria</taxon>
        <taxon>Aeromonadales</taxon>
        <taxon>Aeromonadaceae</taxon>
        <taxon>Zobellella</taxon>
    </lineage>
</organism>
<keyword evidence="3" id="KW-1185">Reference proteome</keyword>
<protein>
    <submittedName>
        <fullName evidence="2">Uncharacterized protein</fullName>
    </submittedName>
</protein>
<keyword evidence="1" id="KW-0472">Membrane</keyword>
<reference evidence="3" key="1">
    <citation type="journal article" date="2019" name="Int. J. Syst. Evol. Microbiol.">
        <title>The Global Catalogue of Microorganisms (GCM) 10K type strain sequencing project: providing services to taxonomists for standard genome sequencing and annotation.</title>
        <authorList>
            <consortium name="The Broad Institute Genomics Platform"/>
            <consortium name="The Broad Institute Genome Sequencing Center for Infectious Disease"/>
            <person name="Wu L."/>
            <person name="Ma J."/>
        </authorList>
    </citation>
    <scope>NUCLEOTIDE SEQUENCE [LARGE SCALE GENOMIC DNA]</scope>
    <source>
        <strain evidence="3">JCM 17110</strain>
    </source>
</reference>
<gene>
    <name evidence="2" type="ORF">GCM10022394_14270</name>
</gene>
<feature type="transmembrane region" description="Helical" evidence="1">
    <location>
        <begin position="6"/>
        <end position="28"/>
    </location>
</feature>
<keyword evidence="1" id="KW-0812">Transmembrane</keyword>
<feature type="transmembrane region" description="Helical" evidence="1">
    <location>
        <begin position="35"/>
        <end position="57"/>
    </location>
</feature>